<dbReference type="AlphaFoldDB" id="A0A6G1J167"/>
<evidence type="ECO:0000256" key="1">
    <source>
        <dbReference type="SAM" id="MobiDB-lite"/>
    </source>
</evidence>
<proteinExistence type="predicted"/>
<feature type="compositionally biased region" description="Low complexity" evidence="1">
    <location>
        <begin position="58"/>
        <end position="81"/>
    </location>
</feature>
<sequence>MFGLPRHRQCALGETPRGSDSSDMFLESWRQSDGEVKCDGSRGSAAATERGLPFACQPSHASHPPRAEAPPASSVRPSSRPQHQLSQGAGSFMLDTRTRQSLVGFELLASGIGSQLTMSSFVPSVHERSRIIPRPPPVSASVAGRLNSAMASRTRLGAAL</sequence>
<reference evidence="2" key="1">
    <citation type="journal article" date="2020" name="Stud. Mycol.">
        <title>101 Dothideomycetes genomes: a test case for predicting lifestyles and emergence of pathogens.</title>
        <authorList>
            <person name="Haridas S."/>
            <person name="Albert R."/>
            <person name="Binder M."/>
            <person name="Bloem J."/>
            <person name="Labutti K."/>
            <person name="Salamov A."/>
            <person name="Andreopoulos B."/>
            <person name="Baker S."/>
            <person name="Barry K."/>
            <person name="Bills G."/>
            <person name="Bluhm B."/>
            <person name="Cannon C."/>
            <person name="Castanera R."/>
            <person name="Culley D."/>
            <person name="Daum C."/>
            <person name="Ezra D."/>
            <person name="Gonzalez J."/>
            <person name="Henrissat B."/>
            <person name="Kuo A."/>
            <person name="Liang C."/>
            <person name="Lipzen A."/>
            <person name="Lutzoni F."/>
            <person name="Magnuson J."/>
            <person name="Mondo S."/>
            <person name="Nolan M."/>
            <person name="Ohm R."/>
            <person name="Pangilinan J."/>
            <person name="Park H.-J."/>
            <person name="Ramirez L."/>
            <person name="Alfaro M."/>
            <person name="Sun H."/>
            <person name="Tritt A."/>
            <person name="Yoshinaga Y."/>
            <person name="Zwiers L.-H."/>
            <person name="Turgeon B."/>
            <person name="Goodwin S."/>
            <person name="Spatafora J."/>
            <person name="Crous P."/>
            <person name="Grigoriev I."/>
        </authorList>
    </citation>
    <scope>NUCLEOTIDE SEQUENCE</scope>
    <source>
        <strain evidence="2">CBS 122367</strain>
    </source>
</reference>
<accession>A0A6G1J167</accession>
<feature type="compositionally biased region" description="Basic and acidic residues" evidence="1">
    <location>
        <begin position="30"/>
        <end position="40"/>
    </location>
</feature>
<keyword evidence="3" id="KW-1185">Reference proteome</keyword>
<dbReference type="Proteomes" id="UP000799291">
    <property type="component" value="Unassembled WGS sequence"/>
</dbReference>
<name>A0A6G1J167_9PLEO</name>
<evidence type="ECO:0000313" key="3">
    <source>
        <dbReference type="Proteomes" id="UP000799291"/>
    </source>
</evidence>
<evidence type="ECO:0000313" key="2">
    <source>
        <dbReference type="EMBL" id="KAF2683940.1"/>
    </source>
</evidence>
<organism evidence="2 3">
    <name type="scientific">Lentithecium fluviatile CBS 122367</name>
    <dbReference type="NCBI Taxonomy" id="1168545"/>
    <lineage>
        <taxon>Eukaryota</taxon>
        <taxon>Fungi</taxon>
        <taxon>Dikarya</taxon>
        <taxon>Ascomycota</taxon>
        <taxon>Pezizomycotina</taxon>
        <taxon>Dothideomycetes</taxon>
        <taxon>Pleosporomycetidae</taxon>
        <taxon>Pleosporales</taxon>
        <taxon>Massarineae</taxon>
        <taxon>Lentitheciaceae</taxon>
        <taxon>Lentithecium</taxon>
    </lineage>
</organism>
<feature type="region of interest" description="Disordered" evidence="1">
    <location>
        <begin position="1"/>
        <end position="93"/>
    </location>
</feature>
<protein>
    <submittedName>
        <fullName evidence="2">Uncharacterized protein</fullName>
    </submittedName>
</protein>
<gene>
    <name evidence="2" type="ORF">K458DRAFT_389162</name>
</gene>
<dbReference type="EMBL" id="MU005582">
    <property type="protein sequence ID" value="KAF2683940.1"/>
    <property type="molecule type" value="Genomic_DNA"/>
</dbReference>